<name>A0ACC0ZBW4_9ROSI</name>
<evidence type="ECO:0000313" key="1">
    <source>
        <dbReference type="EMBL" id="KAJ0048094.1"/>
    </source>
</evidence>
<accession>A0ACC0ZBW4</accession>
<sequence>MALYLLYETASGYSLFLAHGLDEIGQNTEAVRSSITDMNRFGKVVQLTAFHPFESALDALNQCNSVSEGLMTDELRNFLELNLPKVKEGKKPKFSLGVSEPKIGSHIFEVTKIPCQSNEFVLELLRGVRLHFDRFIKDLKVCDFPSNNFPGDLEKAQLGLGHSYSRAKVKFNVNRVDNMVIQAIFLLDTLDKDINSFSMRVRFVMSLHAEWYSWHFPELVKIVNDNFLYARVVKLIEDKSKLSDDIIPALTDILGDEDKAKEIVEAGKASMGQDLSAVDLINVQMFAQKVMNLSEYRKKLYEYLVTKMNDIAPNLASLIGEVVGARLISHAGSLTNLAKCPSSTLQILGAEKALFRALKTRGNTPKYGLIFHSSFIGRASARNKGRMARYLANKCSIASRIDCFAESNTTVFGEKLREQVEERLDFYDKGVAPRKNIDVMKAAIESTQSDDMETEEASAKKSKKKKSKSAVAEDGEPMSVDNGDASEVAKSEKKKKKKDKRKLDEETQPLEKSNGVNDDVHEDGTAKKKKKKKSKDEGDDVQATSDAKKKKKKKSKVEDDE</sequence>
<keyword evidence="2" id="KW-1185">Reference proteome</keyword>
<organism evidence="1 2">
    <name type="scientific">Pistacia integerrima</name>
    <dbReference type="NCBI Taxonomy" id="434235"/>
    <lineage>
        <taxon>Eukaryota</taxon>
        <taxon>Viridiplantae</taxon>
        <taxon>Streptophyta</taxon>
        <taxon>Embryophyta</taxon>
        <taxon>Tracheophyta</taxon>
        <taxon>Spermatophyta</taxon>
        <taxon>Magnoliopsida</taxon>
        <taxon>eudicotyledons</taxon>
        <taxon>Gunneridae</taxon>
        <taxon>Pentapetalae</taxon>
        <taxon>rosids</taxon>
        <taxon>malvids</taxon>
        <taxon>Sapindales</taxon>
        <taxon>Anacardiaceae</taxon>
        <taxon>Pistacia</taxon>
    </lineage>
</organism>
<evidence type="ECO:0000313" key="2">
    <source>
        <dbReference type="Proteomes" id="UP001163603"/>
    </source>
</evidence>
<protein>
    <submittedName>
        <fullName evidence="1">Uncharacterized protein</fullName>
    </submittedName>
</protein>
<proteinExistence type="predicted"/>
<reference evidence="2" key="1">
    <citation type="journal article" date="2023" name="G3 (Bethesda)">
        <title>Genome assembly and association tests identify interacting loci associated with vigor, precocity, and sex in interspecific pistachio rootstocks.</title>
        <authorList>
            <person name="Palmer W."/>
            <person name="Jacygrad E."/>
            <person name="Sagayaradj S."/>
            <person name="Cavanaugh K."/>
            <person name="Han R."/>
            <person name="Bertier L."/>
            <person name="Beede B."/>
            <person name="Kafkas S."/>
            <person name="Golino D."/>
            <person name="Preece J."/>
            <person name="Michelmore R."/>
        </authorList>
    </citation>
    <scope>NUCLEOTIDE SEQUENCE [LARGE SCALE GENOMIC DNA]</scope>
</reference>
<dbReference type="EMBL" id="CM047737">
    <property type="protein sequence ID" value="KAJ0048094.1"/>
    <property type="molecule type" value="Genomic_DNA"/>
</dbReference>
<comment type="caution">
    <text evidence="1">The sequence shown here is derived from an EMBL/GenBank/DDBJ whole genome shotgun (WGS) entry which is preliminary data.</text>
</comment>
<gene>
    <name evidence="1" type="ORF">Pint_15703</name>
</gene>
<dbReference type="Proteomes" id="UP001163603">
    <property type="component" value="Chromosome 2"/>
</dbReference>